<organism evidence="8 9">
    <name type="scientific">Cylindrodendrum hubeiense</name>
    <dbReference type="NCBI Taxonomy" id="595255"/>
    <lineage>
        <taxon>Eukaryota</taxon>
        <taxon>Fungi</taxon>
        <taxon>Dikarya</taxon>
        <taxon>Ascomycota</taxon>
        <taxon>Pezizomycotina</taxon>
        <taxon>Sordariomycetes</taxon>
        <taxon>Hypocreomycetidae</taxon>
        <taxon>Hypocreales</taxon>
        <taxon>Nectriaceae</taxon>
        <taxon>Cylindrodendrum</taxon>
    </lineage>
</organism>
<protein>
    <recommendedName>
        <fullName evidence="10">Amino acid transporter</fullName>
    </recommendedName>
</protein>
<feature type="transmembrane region" description="Helical" evidence="7">
    <location>
        <begin position="332"/>
        <end position="351"/>
    </location>
</feature>
<feature type="transmembrane region" description="Helical" evidence="7">
    <location>
        <begin position="158"/>
        <end position="181"/>
    </location>
</feature>
<feature type="transmembrane region" description="Helical" evidence="7">
    <location>
        <begin position="400"/>
        <end position="422"/>
    </location>
</feature>
<keyword evidence="4 7" id="KW-1133">Transmembrane helix</keyword>
<dbReference type="Gene3D" id="1.20.1740.10">
    <property type="entry name" value="Amino acid/polyamine transporter I"/>
    <property type="match status" value="1"/>
</dbReference>
<keyword evidence="3 7" id="KW-0812">Transmembrane</keyword>
<reference evidence="8" key="1">
    <citation type="submission" date="2020-03" db="EMBL/GenBank/DDBJ databases">
        <title>Draft Genome Sequence of Cylindrodendrum hubeiense.</title>
        <authorList>
            <person name="Buettner E."/>
            <person name="Kellner H."/>
        </authorList>
    </citation>
    <scope>NUCLEOTIDE SEQUENCE</scope>
    <source>
        <strain evidence="8">IHI 201604</strain>
    </source>
</reference>
<evidence type="ECO:0000256" key="6">
    <source>
        <dbReference type="SAM" id="MobiDB-lite"/>
    </source>
</evidence>
<feature type="transmembrane region" description="Helical" evidence="7">
    <location>
        <begin position="79"/>
        <end position="99"/>
    </location>
</feature>
<evidence type="ECO:0000256" key="3">
    <source>
        <dbReference type="ARBA" id="ARBA00022692"/>
    </source>
</evidence>
<feature type="region of interest" description="Disordered" evidence="6">
    <location>
        <begin position="1"/>
        <end position="23"/>
    </location>
</feature>
<dbReference type="Pfam" id="PF13520">
    <property type="entry name" value="AA_permease_2"/>
    <property type="match status" value="1"/>
</dbReference>
<feature type="transmembrane region" description="Helical" evidence="7">
    <location>
        <begin position="133"/>
        <end position="152"/>
    </location>
</feature>
<proteinExistence type="predicted"/>
<dbReference type="Proteomes" id="UP000722485">
    <property type="component" value="Unassembled WGS sequence"/>
</dbReference>
<name>A0A9P5GZY4_9HYPO</name>
<keyword evidence="5 7" id="KW-0472">Membrane</keyword>
<dbReference type="PANTHER" id="PTHR45649">
    <property type="entry name" value="AMINO-ACID PERMEASE BAT1"/>
    <property type="match status" value="1"/>
</dbReference>
<evidence type="ECO:0000313" key="8">
    <source>
        <dbReference type="EMBL" id="KAF7542842.1"/>
    </source>
</evidence>
<dbReference type="InterPro" id="IPR002293">
    <property type="entry name" value="AA/rel_permease1"/>
</dbReference>
<comment type="subcellular location">
    <subcellularLocation>
        <location evidence="1">Membrane</location>
        <topology evidence="1">Multi-pass membrane protein</topology>
    </subcellularLocation>
</comment>
<comment type="caution">
    <text evidence="8">The sequence shown here is derived from an EMBL/GenBank/DDBJ whole genome shotgun (WGS) entry which is preliminary data.</text>
</comment>
<keyword evidence="2" id="KW-0813">Transport</keyword>
<evidence type="ECO:0000256" key="1">
    <source>
        <dbReference type="ARBA" id="ARBA00004141"/>
    </source>
</evidence>
<gene>
    <name evidence="8" type="ORF">G7Z17_g11230</name>
</gene>
<evidence type="ECO:0000313" key="9">
    <source>
        <dbReference type="Proteomes" id="UP000722485"/>
    </source>
</evidence>
<dbReference type="GO" id="GO:0016020">
    <property type="term" value="C:membrane"/>
    <property type="evidence" value="ECO:0007669"/>
    <property type="project" value="UniProtKB-SubCell"/>
</dbReference>
<keyword evidence="9" id="KW-1185">Reference proteome</keyword>
<feature type="transmembrane region" description="Helical" evidence="7">
    <location>
        <begin position="428"/>
        <end position="450"/>
    </location>
</feature>
<dbReference type="OrthoDB" id="3257095at2759"/>
<feature type="transmembrane region" description="Helical" evidence="7">
    <location>
        <begin position="269"/>
        <end position="296"/>
    </location>
</feature>
<dbReference type="PIRSF" id="PIRSF006060">
    <property type="entry name" value="AA_transporter"/>
    <property type="match status" value="1"/>
</dbReference>
<dbReference type="GO" id="GO:0022857">
    <property type="term" value="F:transmembrane transporter activity"/>
    <property type="evidence" value="ECO:0007669"/>
    <property type="project" value="InterPro"/>
</dbReference>
<dbReference type="PANTHER" id="PTHR45649:SF14">
    <property type="entry name" value="GABA PERMEASE"/>
    <property type="match status" value="1"/>
</dbReference>
<evidence type="ECO:0000256" key="4">
    <source>
        <dbReference type="ARBA" id="ARBA00022989"/>
    </source>
</evidence>
<feature type="transmembrane region" description="Helical" evidence="7">
    <location>
        <begin position="357"/>
        <end position="380"/>
    </location>
</feature>
<feature type="transmembrane region" description="Helical" evidence="7">
    <location>
        <begin position="50"/>
        <end position="73"/>
    </location>
</feature>
<feature type="transmembrane region" description="Helical" evidence="7">
    <location>
        <begin position="226"/>
        <end position="249"/>
    </location>
</feature>
<evidence type="ECO:0000256" key="7">
    <source>
        <dbReference type="SAM" id="Phobius"/>
    </source>
</evidence>
<accession>A0A9P5GZY4</accession>
<sequence>MSNSSEMNLPSRQNKKTALPMEPEDAASVTDKVLTAPDQILHKRYNFTTLFAMFLSVSAGWECIISNLFQNLVTGGPTALVWGFLFSAAAAQAMAFSLAELASSGSNPLGNVGMQIQSMAIIAYPTTYEPERWHVFAILLFTMIIALCINIFRPRMLHYLSVIAMTFHFLGFFAITIVLLSTTKEKNSAKMVFAQPLNNSAAFMSIDNPARFTEETQNPRMDVPRAMVWGVAGGTVLTFPFILVIAFCMGDPTALLDSPIARINPLAQILLNSTGSMAAVMALCSMIVIIAFVVAIDQTGAISRLIMAQARDGAIPFAKTFARISPRWNTPIPALLLSAAIQVVLSTVYIANEIAYFGISSGTITLQALSYCIPVALHIWARKRHGMEYGPWNMGRYGRLVNIFSVLSYAFLFVIMCIPQQYPVTTLNMNYASVITGGVVILAIILFYTWGRKHYFGHIIDVLDATRE</sequence>
<evidence type="ECO:0000256" key="2">
    <source>
        <dbReference type="ARBA" id="ARBA00022448"/>
    </source>
</evidence>
<dbReference type="EMBL" id="JAANBB010000409">
    <property type="protein sequence ID" value="KAF7542842.1"/>
    <property type="molecule type" value="Genomic_DNA"/>
</dbReference>
<dbReference type="AlphaFoldDB" id="A0A9P5GZY4"/>
<feature type="compositionally biased region" description="Polar residues" evidence="6">
    <location>
        <begin position="1"/>
        <end position="12"/>
    </location>
</feature>
<evidence type="ECO:0000256" key="5">
    <source>
        <dbReference type="ARBA" id="ARBA00023136"/>
    </source>
</evidence>
<evidence type="ECO:0008006" key="10">
    <source>
        <dbReference type="Google" id="ProtNLM"/>
    </source>
</evidence>